<evidence type="ECO:0000256" key="6">
    <source>
        <dbReference type="ARBA" id="ARBA00023163"/>
    </source>
</evidence>
<dbReference type="Proteomes" id="UP001309876">
    <property type="component" value="Unassembled WGS sequence"/>
</dbReference>
<dbReference type="EMBL" id="JAVRRJ010000007">
    <property type="protein sequence ID" value="KAK5082820.1"/>
    <property type="molecule type" value="Genomic_DNA"/>
</dbReference>
<keyword evidence="12" id="KW-1185">Reference proteome</keyword>
<dbReference type="SUPFAM" id="SSF51197">
    <property type="entry name" value="Clavaminate synthase-like"/>
    <property type="match status" value="1"/>
</dbReference>
<dbReference type="GO" id="GO:0008270">
    <property type="term" value="F:zinc ion binding"/>
    <property type="evidence" value="ECO:0007669"/>
    <property type="project" value="UniProtKB-KW"/>
</dbReference>
<dbReference type="CDD" id="cd02249">
    <property type="entry name" value="ZZ"/>
    <property type="match status" value="1"/>
</dbReference>
<evidence type="ECO:0000256" key="2">
    <source>
        <dbReference type="ARBA" id="ARBA00022723"/>
    </source>
</evidence>
<keyword evidence="2" id="KW-0479">Metal-binding</keyword>
<dbReference type="SMART" id="SM00558">
    <property type="entry name" value="JmjC"/>
    <property type="match status" value="1"/>
</dbReference>
<feature type="coiled-coil region" evidence="8">
    <location>
        <begin position="815"/>
        <end position="842"/>
    </location>
</feature>
<keyword evidence="6" id="KW-0804">Transcription</keyword>
<dbReference type="InterPro" id="IPR043145">
    <property type="entry name" value="Znf_ZZ_sf"/>
</dbReference>
<keyword evidence="5" id="KW-0805">Transcription regulation</keyword>
<evidence type="ECO:0000313" key="11">
    <source>
        <dbReference type="EMBL" id="KAK5082820.1"/>
    </source>
</evidence>
<dbReference type="Gene3D" id="2.60.120.650">
    <property type="entry name" value="Cupin"/>
    <property type="match status" value="1"/>
</dbReference>
<dbReference type="Pfam" id="PF00569">
    <property type="entry name" value="ZZ"/>
    <property type="match status" value="1"/>
</dbReference>
<dbReference type="InterPro" id="IPR000433">
    <property type="entry name" value="Znf_ZZ"/>
</dbReference>
<proteinExistence type="predicted"/>
<sequence>MIPQTPSSTVSADSSAKKLLALGRPFVEFPRFSILEIQTERDLDNQPVPFSEWLTRQLQLGKPFVIRDFDKLERWPRPPTSTNPRNGSVPSFTIERLIELSTKKNIPIRNCSTGRDLSFTLSKFAESARQSYPEFQNLYARDLHCPQEWLEECRELLPAEVQWGGRLDLFQWLPQCARSEVMMAYVGSEGSCSGFHRCFSSTIALNFLIDREDDRPVVCIGTDFESQQKYDAFMSSKGVSPHLDWHNLTTQEMLQADFPLYVYDQEVGDLVILPPATAHQIWNPSILSTKLVWNILHPLSLEVGIQHVQPPFNRLCHPDVARTNLSLAYAMLSLIEQPPSDAMSPSLPPDLPLLSRLFRSLVHDETIESATPPQISLVTLQQGTIATCNFCSTAIWNRHVRCTICADFDLCLLCYLNGRSCEHAQSYAWAELVPPEKCKQVLTRAREILGFQLEEARLPDRQKTLGTAVNDLMHAKESQLSKLCHLCRIDHPEWKGKRCDSCTAFFCYRGLFRHFDMQPSDVLRHSGIWTCPKCEETCNCRCCHFAEAYIKSEKPASKRRVKASDSRGRTMGFADNVFDQKRGGRRESGLNGPMTVAHLAGKKRAIESNGHEGPSTPLRKLDLPTPEPDFSARMYMSRESSDFNGISYTASSLPPILPSVKSVTDDHNLLSATSDDLASHFSPSTPNFSVNGPNHSLAPILSARGIYASPYTERKPPPIPQPPLSNTPRNTASSFLNTVTNQPSPPRTSAPANHVSFTTHHVSTAYPRTTRLDPAQITPQTESPPANLFEVIDDSIKKLESQISTLKNYDAEFMAMKLEDSRRMLRRELTELETRLEAKRKDRGIGLVERLRREGFAALAESVQSEVGIEPQHLRSPGLADNGVSRFGLGLNHDLTPNE</sequence>
<organism evidence="11 12">
    <name type="scientific">Lithohypha guttulata</name>
    <dbReference type="NCBI Taxonomy" id="1690604"/>
    <lineage>
        <taxon>Eukaryota</taxon>
        <taxon>Fungi</taxon>
        <taxon>Dikarya</taxon>
        <taxon>Ascomycota</taxon>
        <taxon>Pezizomycotina</taxon>
        <taxon>Eurotiomycetes</taxon>
        <taxon>Chaetothyriomycetidae</taxon>
        <taxon>Chaetothyriales</taxon>
        <taxon>Trichomeriaceae</taxon>
        <taxon>Lithohypha</taxon>
    </lineage>
</organism>
<keyword evidence="3" id="KW-0863">Zinc-finger</keyword>
<dbReference type="InterPro" id="IPR003347">
    <property type="entry name" value="JmjC_dom"/>
</dbReference>
<feature type="domain" description="JmjC" evidence="10">
    <location>
        <begin position="146"/>
        <end position="312"/>
    </location>
</feature>
<evidence type="ECO:0000256" key="1">
    <source>
        <dbReference type="ARBA" id="ARBA00004123"/>
    </source>
</evidence>
<dbReference type="PROSITE" id="PS01357">
    <property type="entry name" value="ZF_ZZ_1"/>
    <property type="match status" value="1"/>
</dbReference>
<dbReference type="PROSITE" id="PS51184">
    <property type="entry name" value="JMJC"/>
    <property type="match status" value="1"/>
</dbReference>
<keyword evidence="4" id="KW-0862">Zinc</keyword>
<keyword evidence="7" id="KW-0539">Nucleus</keyword>
<protein>
    <recommendedName>
        <fullName evidence="10">JmjC domain-containing protein</fullName>
    </recommendedName>
</protein>
<feature type="region of interest" description="Disordered" evidence="9">
    <location>
        <begin position="764"/>
        <end position="785"/>
    </location>
</feature>
<comment type="caution">
    <text evidence="11">The sequence shown here is derived from an EMBL/GenBank/DDBJ whole genome shotgun (WGS) entry which is preliminary data.</text>
</comment>
<evidence type="ECO:0000256" key="5">
    <source>
        <dbReference type="ARBA" id="ARBA00023015"/>
    </source>
</evidence>
<evidence type="ECO:0000256" key="3">
    <source>
        <dbReference type="ARBA" id="ARBA00022771"/>
    </source>
</evidence>
<evidence type="ECO:0000256" key="8">
    <source>
        <dbReference type="SAM" id="Coils"/>
    </source>
</evidence>
<comment type="subcellular location">
    <subcellularLocation>
        <location evidence="1">Nucleus</location>
    </subcellularLocation>
</comment>
<accession>A0AAN7SWA8</accession>
<dbReference type="SUPFAM" id="SSF57850">
    <property type="entry name" value="RING/U-box"/>
    <property type="match status" value="1"/>
</dbReference>
<dbReference type="InterPro" id="IPR018866">
    <property type="entry name" value="Znf-4CXXC_R1"/>
</dbReference>
<evidence type="ECO:0000313" key="12">
    <source>
        <dbReference type="Proteomes" id="UP001309876"/>
    </source>
</evidence>
<evidence type="ECO:0000256" key="4">
    <source>
        <dbReference type="ARBA" id="ARBA00022833"/>
    </source>
</evidence>
<reference evidence="11 12" key="1">
    <citation type="submission" date="2023-08" db="EMBL/GenBank/DDBJ databases">
        <title>Black Yeasts Isolated from many extreme environments.</title>
        <authorList>
            <person name="Coleine C."/>
            <person name="Stajich J.E."/>
            <person name="Selbmann L."/>
        </authorList>
    </citation>
    <scope>NUCLEOTIDE SEQUENCE [LARGE SCALE GENOMIC DNA]</scope>
    <source>
        <strain evidence="11 12">CCFEE 5910</strain>
    </source>
</reference>
<gene>
    <name evidence="11" type="ORF">LTR05_006701</name>
</gene>
<dbReference type="Gene3D" id="3.30.60.90">
    <property type="match status" value="1"/>
</dbReference>
<dbReference type="SMART" id="SM00291">
    <property type="entry name" value="ZnF_ZZ"/>
    <property type="match status" value="1"/>
</dbReference>
<dbReference type="AlphaFoldDB" id="A0AAN7SWA8"/>
<evidence type="ECO:0000256" key="7">
    <source>
        <dbReference type="ARBA" id="ARBA00023242"/>
    </source>
</evidence>
<dbReference type="GO" id="GO:0005634">
    <property type="term" value="C:nucleus"/>
    <property type="evidence" value="ECO:0007669"/>
    <property type="project" value="UniProtKB-SubCell"/>
</dbReference>
<evidence type="ECO:0000256" key="9">
    <source>
        <dbReference type="SAM" id="MobiDB-lite"/>
    </source>
</evidence>
<dbReference type="Pfam" id="PF10497">
    <property type="entry name" value="zf-4CXXC_R1"/>
    <property type="match status" value="1"/>
</dbReference>
<name>A0AAN7SWA8_9EURO</name>
<feature type="region of interest" description="Disordered" evidence="9">
    <location>
        <begin position="711"/>
        <end position="733"/>
    </location>
</feature>
<keyword evidence="8" id="KW-0175">Coiled coil</keyword>
<evidence type="ECO:0000259" key="10">
    <source>
        <dbReference type="PROSITE" id="PS51184"/>
    </source>
</evidence>